<dbReference type="EMBL" id="CP012621">
    <property type="protein sequence ID" value="ATG72958.1"/>
    <property type="molecule type" value="Genomic_DNA"/>
</dbReference>
<dbReference type="KEGG" id="zdf:AN401_03035"/>
<accession>A0A291HLH6</accession>
<dbReference type="SUPFAM" id="SSF56935">
    <property type="entry name" value="Porins"/>
    <property type="match status" value="1"/>
</dbReference>
<feature type="chain" id="PRO_5012832578" description="Porin" evidence="1">
    <location>
        <begin position="24"/>
        <end position="377"/>
    </location>
</feature>
<evidence type="ECO:0000313" key="2">
    <source>
        <dbReference type="EMBL" id="ATG72958.1"/>
    </source>
</evidence>
<dbReference type="AlphaFoldDB" id="A0A291HLH6"/>
<protein>
    <recommendedName>
        <fullName evidence="4">Porin</fullName>
    </recommendedName>
</protein>
<evidence type="ECO:0008006" key="4">
    <source>
        <dbReference type="Google" id="ProtNLM"/>
    </source>
</evidence>
<dbReference type="InterPro" id="IPR045748">
    <property type="entry name" value="DcaP"/>
</dbReference>
<evidence type="ECO:0000256" key="1">
    <source>
        <dbReference type="SAM" id="SignalP"/>
    </source>
</evidence>
<name>A0A291HLH6_9GAMM</name>
<keyword evidence="1" id="KW-0732">Signal</keyword>
<proteinExistence type="predicted"/>
<keyword evidence="3" id="KW-1185">Reference proteome</keyword>
<sequence>MDMKSNAITLCAALVGTALSATAGAFEWQIGDTRASVYGYAKLDIIHDVDANLGNTVNRGNIRLDGENGPEGHSTLHAYQSRLGVSSLTATEQGEVKAVLEGDFFGNGGGHFRLRHAYGEWSGITAGQTWTNFGGFLGMNPTIDFTPQPGQGNAARQAQLRYSQGGFSAALEDPGSLGGKVNLAAPDSVKHPLPDLTLRYQGKVGGLDLGTSAVLRQLEYYQSGSNGDRNAFGWGLNLEAAYRPVPGLVLRGALTHGDGIGGYLEGSPAAPGYVDPLTGKLETIKASGATAGVSLAAGLGDITLGYGVARTDLDDAVAAGALAGDANKKFEAWHLNYIWSPLASVSYGIETSYHRRQVQDGREGDALRLQGMVMYRF</sequence>
<organism evidence="2 3">
    <name type="scientific">Zobellella denitrificans</name>
    <dbReference type="NCBI Taxonomy" id="347534"/>
    <lineage>
        <taxon>Bacteria</taxon>
        <taxon>Pseudomonadati</taxon>
        <taxon>Pseudomonadota</taxon>
        <taxon>Gammaproteobacteria</taxon>
        <taxon>Aeromonadales</taxon>
        <taxon>Aeromonadaceae</taxon>
        <taxon>Zobellella</taxon>
    </lineage>
</organism>
<feature type="signal peptide" evidence="1">
    <location>
        <begin position="1"/>
        <end position="23"/>
    </location>
</feature>
<evidence type="ECO:0000313" key="3">
    <source>
        <dbReference type="Proteomes" id="UP000217763"/>
    </source>
</evidence>
<reference evidence="3" key="1">
    <citation type="submission" date="2015-09" db="EMBL/GenBank/DDBJ databases">
        <authorList>
            <person name="Shao Z."/>
            <person name="Wang L."/>
        </authorList>
    </citation>
    <scope>NUCLEOTIDE SEQUENCE [LARGE SCALE GENOMIC DNA]</scope>
    <source>
        <strain evidence="3">F13-1</strain>
    </source>
</reference>
<dbReference type="RefSeq" id="WP_096778512.1">
    <property type="nucleotide sequence ID" value="NZ_CP012621.1"/>
</dbReference>
<gene>
    <name evidence="2" type="ORF">AN401_03035</name>
</gene>
<dbReference type="Proteomes" id="UP000217763">
    <property type="component" value="Chromosome"/>
</dbReference>
<dbReference type="Pfam" id="PF19577">
    <property type="entry name" value="DcaP"/>
    <property type="match status" value="1"/>
</dbReference>